<dbReference type="Proteomes" id="UP000002304">
    <property type="component" value="Unassembled WGS sequence"/>
</dbReference>
<dbReference type="InterPro" id="IPR012341">
    <property type="entry name" value="6hp_glycosidase-like_sf"/>
</dbReference>
<dbReference type="InterPro" id="IPR037820">
    <property type="entry name" value="GH94N_NdvB"/>
</dbReference>
<protein>
    <recommendedName>
        <fullName evidence="9">Cellobiose phosphorylase</fullName>
    </recommendedName>
</protein>
<feature type="domain" description="Glycosyl hydrolase 94 supersandwich" evidence="4">
    <location>
        <begin position="2084"/>
        <end position="2354"/>
    </location>
</feature>
<dbReference type="Gene3D" id="2.60.420.10">
    <property type="entry name" value="Maltose phosphorylase, domain 3"/>
    <property type="match status" value="1"/>
</dbReference>
<evidence type="ECO:0000259" key="6">
    <source>
        <dbReference type="Pfam" id="PF17167"/>
    </source>
</evidence>
<proteinExistence type="predicted"/>
<dbReference type="Pfam" id="PF17167">
    <property type="entry name" value="Glyco_hydro_94"/>
    <property type="match status" value="1"/>
</dbReference>
<dbReference type="SUPFAM" id="SSF48208">
    <property type="entry name" value="Six-hairpin glycosidases"/>
    <property type="match status" value="1"/>
</dbReference>
<evidence type="ECO:0000313" key="7">
    <source>
        <dbReference type="EMBL" id="EJF89483.1"/>
    </source>
</evidence>
<evidence type="ECO:0000256" key="1">
    <source>
        <dbReference type="ARBA" id="ARBA00022676"/>
    </source>
</evidence>
<dbReference type="PANTHER" id="PTHR37469:SF2">
    <property type="entry name" value="CELLOBIONIC ACID PHOSPHORYLASE"/>
    <property type="match status" value="1"/>
</dbReference>
<dbReference type="PANTHER" id="PTHR37469">
    <property type="entry name" value="CELLOBIONIC ACID PHOSPHORYLASE-RELATED"/>
    <property type="match status" value="1"/>
</dbReference>
<dbReference type="InterPro" id="IPR010383">
    <property type="entry name" value="Glyco_hydrolase_94_b-supersand"/>
</dbReference>
<keyword evidence="2" id="KW-0808">Transferase</keyword>
<evidence type="ECO:0000313" key="8">
    <source>
        <dbReference type="Proteomes" id="UP000002304"/>
    </source>
</evidence>
<feature type="transmembrane region" description="Helical" evidence="3">
    <location>
        <begin position="808"/>
        <end position="825"/>
    </location>
</feature>
<name>J0ZM32_BARVI</name>
<dbReference type="GO" id="GO:0016757">
    <property type="term" value="F:glycosyltransferase activity"/>
    <property type="evidence" value="ECO:0007669"/>
    <property type="project" value="UniProtKB-KW"/>
</dbReference>
<dbReference type="RefSeq" id="WP_004862290.1">
    <property type="nucleotide sequence ID" value="NZ_CADEAE010000001.1"/>
</dbReference>
<dbReference type="SMART" id="SM01068">
    <property type="entry name" value="CBM_X"/>
    <property type="match status" value="2"/>
</dbReference>
<dbReference type="InterPro" id="IPR029044">
    <property type="entry name" value="Nucleotide-diphossugar_trans"/>
</dbReference>
<feature type="transmembrane region" description="Helical" evidence="3">
    <location>
        <begin position="410"/>
        <end position="431"/>
    </location>
</feature>
<dbReference type="SUPFAM" id="SSF74650">
    <property type="entry name" value="Galactose mutarotase-like"/>
    <property type="match status" value="2"/>
</dbReference>
<keyword evidence="1" id="KW-0328">Glycosyltransferase</keyword>
<dbReference type="Gene3D" id="1.50.10.10">
    <property type="match status" value="1"/>
</dbReference>
<evidence type="ECO:0000259" key="4">
    <source>
        <dbReference type="Pfam" id="PF06165"/>
    </source>
</evidence>
<dbReference type="InterPro" id="IPR037018">
    <property type="entry name" value="GH65_N"/>
</dbReference>
<feature type="transmembrane region" description="Helical" evidence="3">
    <location>
        <begin position="443"/>
        <end position="469"/>
    </location>
</feature>
<dbReference type="GO" id="GO:0005975">
    <property type="term" value="P:carbohydrate metabolic process"/>
    <property type="evidence" value="ECO:0007669"/>
    <property type="project" value="InterPro"/>
</dbReference>
<dbReference type="SUPFAM" id="SSF53448">
    <property type="entry name" value="Nucleotide-diphospho-sugar transferases"/>
    <property type="match status" value="1"/>
</dbReference>
<keyword evidence="3" id="KW-1133">Transmembrane helix</keyword>
<dbReference type="Pfam" id="PF10091">
    <property type="entry name" value="Glycoamylase"/>
    <property type="match status" value="1"/>
</dbReference>
<evidence type="ECO:0000256" key="3">
    <source>
        <dbReference type="SAM" id="Phobius"/>
    </source>
</evidence>
<dbReference type="EMBL" id="AILZ01000009">
    <property type="protein sequence ID" value="EJF89483.1"/>
    <property type="molecule type" value="Genomic_DNA"/>
</dbReference>
<dbReference type="Gene3D" id="2.70.98.40">
    <property type="entry name" value="Glycoside hydrolase, family 65, N-terminal domain"/>
    <property type="match status" value="2"/>
</dbReference>
<dbReference type="Gene3D" id="1.50.10.140">
    <property type="match status" value="2"/>
</dbReference>
<feature type="domain" description="Glycosyl hydrolase 94 catalytic" evidence="6">
    <location>
        <begin position="2368"/>
        <end position="2789"/>
    </location>
</feature>
<dbReference type="InterPro" id="IPR019282">
    <property type="entry name" value="Glycoamylase-like_cons_dom"/>
</dbReference>
<dbReference type="InterPro" id="IPR008928">
    <property type="entry name" value="6-hairpin_glycosidase_sf"/>
</dbReference>
<feature type="transmembrane region" description="Helical" evidence="3">
    <location>
        <begin position="963"/>
        <end position="982"/>
    </location>
</feature>
<gene>
    <name evidence="7" type="ORF">ME1_00253</name>
</gene>
<organism evidence="7 8">
    <name type="scientific">Bartonella vinsonii subsp. arupensis OK-94-513</name>
    <dbReference type="NCBI Taxonomy" id="1094562"/>
    <lineage>
        <taxon>Bacteria</taxon>
        <taxon>Pseudomonadati</taxon>
        <taxon>Pseudomonadota</taxon>
        <taxon>Alphaproteobacteria</taxon>
        <taxon>Hyphomicrobiales</taxon>
        <taxon>Bartonellaceae</taxon>
        <taxon>Bartonella</taxon>
    </lineage>
</organism>
<sequence length="2870" mass="328057">MALTNSFMKCFCSQHTEIHSLTQTNFPLRSTYKSQDQLYKLGHDIASQKEILLPEYKGENNFHRRLNENAKLILRAFQTSDIAAWNDETITPAAQWLIDNHYTIDKTIQQLRRNLSKSFIKQLPVYKQKESIPRIFALAWLYIAHTDSGFSKKTLTAMINGFQEICALKIGELWALPSVIQMLLIENVCRLSLRIEQTRSMRHLAHKVADEISLADNETKLHTLFTRYKPFTVDPTFSTHLFYRLRGTSVDSTTALTWLEKQLQSRGSNLEIVTADEHTRQAADGVTMGNIIRTLKAIDDVDWTVWFETVSSVDSILRENSDFSEIDPHSRNIYRQVIEKIARLSPLSELEVARKAVEMAHSSSKESSDRNHSSVGWYLVDDGRYTFEKVCGYIPPLFIKWTRAFFGSKIRAIAIPVSVLTFTFLLAIYFLLQTSSTAPWMSILFATLALFPAMDAAFALFNTVVSWFVPSKQLIGYEYKTGIPKHARTMVVVPTLITSHNYIDEQVRNLEVHYLSNPKGAIHFALVTDWSDASSEETQADLDLLHYAQKSIDELNRRYHRDDIPLFFLLHRRRLYNTSEKCWMGWERKRGKLHELNLLLRGHKNTSFYPPNPHLPMDCRFVMTLDSDTRLTPESVTKLVGKLNHPLNHPTFDVHNKKVIKGYSILQPRITPSLTTGKATSILQRIFSTNRGIDPYVFAVSDTYQDLLGEGTFIGKGLYNIDAFQQALDGKIKENTVLSHDLLEGGYARTALISTVEVIEDYPTAYNIDVMRHHRWIRGDWQLLPYLFPPHKISSTTRWKMQDNLRRSLTPLMWLIAAITGWSLLPLKSAIIWQIFLLLSLFVSPILDILQTLIPSNIGHFLHDHSLQGYLQLILNKITLTGANIFLKITFLAHSAYFMTDAIIRSLYRMTISKQHLLEWKTSDATKSIPNSLRFYILTMWPATMIGILAIALPLFSDNFASFIALPFGFAWFFSPLIAWIVSQPSTFQDTLDISSEDKKALRNIARRTWLYYATFVNAENNHLPPDNFQEAPKPLIAQRTSPTNIGIYLLSTIAARDFGWISFEETLTRVECTLNSLAKMEKFRGHLYNWYATDTLTPLLPAYVSTVDSGNLAGHLVTLSSALSEWAKASPVFLQSDRAGLFDVNDILEETVKEIPDNHPILRPLRQKIEERIAHFHHSLSAFVEKSETTTFHITNLLLQAREIAHLISEIDQKIPTEESAHARSWAQCLVETCKIHHCDAIGDYNIEKIRQKLSTLSANARQIAFNMEFDFLEQPERQLLSIGYRVQENKLDESCYDLLASEARLSSLFAIAKGDIKFKHWFHLGRLLIPIGWKGALLSWSGSMFEYLMPSLIMHEPLGSILDQTNRLIIRQQIQYGHEQRLPWGISESAFNARDHLMNYQYASFGDPILGLKRGLSRNAVIAPYASLLAAQYMPSHAVKNLKRLRDLGALGQYGYYDSVDFTPSRVPIGEKYAVVRNYYAHHHGMSILAVNNVIFEGRMRNRFHRDPVIEATHLLLQERAPHQIPIIHTKIANPMHNGSRGFDHAPERIITNPLLKPRATLLLSNGSYSTMLTANGTGYSRWHDYAITRFIPDATEDQQGILFFLRDTQNGRWWSVTSEPTRVVEEEAVSIFTDEKADYMKMVDGIKSTLECIVTSENDGEGRRLKLINTTNKNRFIEVTSYGELALATMDTDCAHPVFSHMFIETEITEEGRTIFAKRRKRSPSDSEIHITHFVTDITESIQETEAETNRSLFIGRGRSIHRPAAFDQNARFSNSQGCVLDPIISLRCRVKIPAHEKAELIFWTFAAHSKETLHNHIKHYRQPNMFQREFSMAWTRSQVSLYQNNIHPREAMTYQKYATPLIYPERTWRLPPEILVKTLGKQSDLWPMSISGDFPICLLRLDNEMDITVLRELLKAHEYWHIRGLIVDLVILNEQAFSYIQDTQHAIEWVCESYRHHSIETNKRQHIFTLRRDQMNEQSFKTLLASARIILHAQNGSLSEQLKHMENIDSNLATRNSNQSFHNKFNHSKFDKRKQVATPTEPNLSTSIGLIGKRKVSSLLTNGKDLKYWNGYGGFNHSHHYVIRLHGQTTTPHPWINVIANHSFGFHVSAEGALFTWASNSRDYQLTPWANDPVSNRPGEALYLVDRLSLKRFSPISAVECDENVVYEACHGFGFSTFKSTHSEIALELTHTLDQEKPVRFSRLILKNEGKKSRSLRLYNYVEWVLGNVRTKYAPFILPSYDHKRGAHFIQNPYHIEKYQQVAFLSASQMPTSTTTNRSEFIGSTGTVTHPHAIRKAAALSNMIEAGGDPCSAFAYDIDLLPGQTKEIIFYLGSAENRQEAEKLLDQVRTSDFASLLTQQKQQWSDFVSPFQVKTPDPSFDIMVNHWLPYQTYVCRMLARAAFYQASGAFGFRDQLQDSLSLLLLKPQLARTQLLNAAAHQFPEGDVQHWWLPDTNAGVRTYISDDIVWLAYGTALYVNTTGDYEFLDTPIAFIEGASLKIGQHDAYFQPLQSSKTATLYEHCALALDLAIKRCGKHGLPLILGGDWNDGMNLVGIRGKGESIWLGWFLGTTLQAFITIAKNRGDNSHMQTWSAYLERLKKSLEKNGWDGAWYRRGYFDDGTPLGSKINDECKIDTIAQSWAVISQMASLKRQKQAMASMLEHLCDEKGGLIRLFWPPFDKSTLEPGYIKGYPPGIRENGGQYTHGAIWSILALAQMGEGDKAYGLFSMINPINHGKNPEIYRVEPYVMAADIYAVEPHKGQGGWTWYTGSAGWFYHAAIQAILGIKRQDNQLFLHPNFPSFWPEYETKMKFHDAVYSIKVKWGSENKLSVDGKNYAKLHAGIQLQKTGKHEIIRTIKLLKLNNRK</sequence>
<dbReference type="Pfam" id="PF06165">
    <property type="entry name" value="GH94_b-supersand"/>
    <property type="match status" value="2"/>
</dbReference>
<dbReference type="STRING" id="1094562.ME1_00253"/>
<dbReference type="PATRIC" id="fig|1094562.3.peg.271"/>
<feature type="domain" description="Glycosyl hydrolase 94 supersandwich" evidence="4">
    <location>
        <begin position="1553"/>
        <end position="1827"/>
    </location>
</feature>
<dbReference type="InterPro" id="IPR033432">
    <property type="entry name" value="GH94_catalytic"/>
</dbReference>
<dbReference type="InterPro" id="IPR011013">
    <property type="entry name" value="Gal_mutarotase_sf_dom"/>
</dbReference>
<dbReference type="GO" id="GO:0030246">
    <property type="term" value="F:carbohydrate binding"/>
    <property type="evidence" value="ECO:0007669"/>
    <property type="project" value="InterPro"/>
</dbReference>
<feature type="transmembrane region" description="Helical" evidence="3">
    <location>
        <begin position="831"/>
        <end position="850"/>
    </location>
</feature>
<evidence type="ECO:0008006" key="9">
    <source>
        <dbReference type="Google" id="ProtNLM"/>
    </source>
</evidence>
<dbReference type="HOGENOM" id="CLU_000646_0_0_5"/>
<keyword evidence="3" id="KW-0812">Transmembrane</keyword>
<accession>J0ZM32</accession>
<comment type="caution">
    <text evidence="7">The sequence shown here is derived from an EMBL/GenBank/DDBJ whole genome shotgun (WGS) entry which is preliminary data.</text>
</comment>
<reference evidence="7 8" key="1">
    <citation type="submission" date="2012-03" db="EMBL/GenBank/DDBJ databases">
        <title>The Genome Sequence of Bartonella vinsonii subsp. arupensis OK-94-513.</title>
        <authorList>
            <consortium name="The Broad Institute Genome Sequencing Platform"/>
            <consortium name="The Broad Institute Genome Sequencing Center for Infectious Disease"/>
            <person name="Feldgarden M."/>
            <person name="Kirby J."/>
            <person name="Kosoy M."/>
            <person name="Birtles R."/>
            <person name="Probert W.S."/>
            <person name="Chiaraviglio L."/>
            <person name="Young S.K."/>
            <person name="Zeng Q."/>
            <person name="Gargeya S."/>
            <person name="Fitzgerald M."/>
            <person name="Haas B."/>
            <person name="Abouelleil A."/>
            <person name="Alvarado L."/>
            <person name="Arachchi H.M."/>
            <person name="Berlin A."/>
            <person name="Chapman S.B."/>
            <person name="Gearin G."/>
            <person name="Goldberg J."/>
            <person name="Griggs A."/>
            <person name="Gujja S."/>
            <person name="Hansen M."/>
            <person name="Heiman D."/>
            <person name="Howarth C."/>
            <person name="Larimer J."/>
            <person name="Lui A."/>
            <person name="MacDonald P.J.P."/>
            <person name="McCowen C."/>
            <person name="Montmayeur A."/>
            <person name="Murphy C."/>
            <person name="Neiman D."/>
            <person name="Pearson M."/>
            <person name="Priest M."/>
            <person name="Roberts A."/>
            <person name="Saif S."/>
            <person name="Shea T."/>
            <person name="Sisk P."/>
            <person name="Stolte C."/>
            <person name="Sykes S."/>
            <person name="Wortman J."/>
            <person name="Nusbaum C."/>
            <person name="Birren B."/>
        </authorList>
    </citation>
    <scope>NUCLEOTIDE SEQUENCE [LARGE SCALE GENOMIC DNA]</scope>
    <source>
        <strain evidence="7 8">OK-94-513</strain>
    </source>
</reference>
<evidence type="ECO:0000259" key="5">
    <source>
        <dbReference type="Pfam" id="PF10091"/>
    </source>
</evidence>
<dbReference type="InterPro" id="IPR037824">
    <property type="entry name" value="GH94N_2_NdvB"/>
</dbReference>
<feature type="transmembrane region" description="Helical" evidence="3">
    <location>
        <begin position="935"/>
        <end position="956"/>
    </location>
</feature>
<feature type="domain" description="Glycoamylase-like" evidence="5">
    <location>
        <begin position="1303"/>
        <end position="1508"/>
    </location>
</feature>
<dbReference type="InterPro" id="IPR052047">
    <property type="entry name" value="GH94_Enzymes"/>
</dbReference>
<dbReference type="CDD" id="cd11753">
    <property type="entry name" value="GH94N_ChvB_NdvB_2_like"/>
    <property type="match status" value="1"/>
</dbReference>
<keyword evidence="3" id="KW-0472">Membrane</keyword>
<dbReference type="CDD" id="cd11756">
    <property type="entry name" value="GH94N_ChvB_NdvB_1_like"/>
    <property type="match status" value="1"/>
</dbReference>
<evidence type="ECO:0000256" key="2">
    <source>
        <dbReference type="ARBA" id="ARBA00022679"/>
    </source>
</evidence>